<feature type="transmembrane region" description="Helical" evidence="9">
    <location>
        <begin position="396"/>
        <end position="414"/>
    </location>
</feature>
<feature type="compositionally biased region" description="Low complexity" evidence="8">
    <location>
        <begin position="443"/>
        <end position="456"/>
    </location>
</feature>
<evidence type="ECO:0000256" key="5">
    <source>
        <dbReference type="ARBA" id="ARBA00022989"/>
    </source>
</evidence>
<dbReference type="Proteomes" id="UP001500236">
    <property type="component" value="Unassembled WGS sequence"/>
</dbReference>
<gene>
    <name evidence="10" type="primary">cytX</name>
    <name evidence="10" type="ORF">GCM10010529_19470</name>
</gene>
<protein>
    <submittedName>
        <fullName evidence="10">Hydroxymethylpyrimidine transporter CytX</fullName>
    </submittedName>
</protein>
<comment type="similarity">
    <text evidence="2 7">Belongs to the purine-cytosine permease (2.A.39) family.</text>
</comment>
<evidence type="ECO:0000256" key="4">
    <source>
        <dbReference type="ARBA" id="ARBA00022692"/>
    </source>
</evidence>
<dbReference type="RefSeq" id="WP_344680776.1">
    <property type="nucleotide sequence ID" value="NZ_BAAAVT010000011.1"/>
</dbReference>
<feature type="transmembrane region" description="Helical" evidence="9">
    <location>
        <begin position="285"/>
        <end position="306"/>
    </location>
</feature>
<dbReference type="PIRSF" id="PIRSF002744">
    <property type="entry name" value="Pur-cyt_permease"/>
    <property type="match status" value="1"/>
</dbReference>
<feature type="transmembrane region" description="Helical" evidence="9">
    <location>
        <begin position="202"/>
        <end position="223"/>
    </location>
</feature>
<keyword evidence="11" id="KW-1185">Reference proteome</keyword>
<feature type="transmembrane region" description="Helical" evidence="9">
    <location>
        <begin position="347"/>
        <end position="369"/>
    </location>
</feature>
<evidence type="ECO:0000256" key="1">
    <source>
        <dbReference type="ARBA" id="ARBA00004141"/>
    </source>
</evidence>
<feature type="transmembrane region" description="Helical" evidence="9">
    <location>
        <begin position="137"/>
        <end position="157"/>
    </location>
</feature>
<organism evidence="10 11">
    <name type="scientific">Nesterenkonia aethiopica</name>
    <dbReference type="NCBI Taxonomy" id="269144"/>
    <lineage>
        <taxon>Bacteria</taxon>
        <taxon>Bacillati</taxon>
        <taxon>Actinomycetota</taxon>
        <taxon>Actinomycetes</taxon>
        <taxon>Micrococcales</taxon>
        <taxon>Micrococcaceae</taxon>
        <taxon>Nesterenkonia</taxon>
    </lineage>
</organism>
<dbReference type="PANTHER" id="PTHR30569:SF0">
    <property type="entry name" value="CYTOSINE PERMEASE"/>
    <property type="match status" value="1"/>
</dbReference>
<feature type="transmembrane region" description="Helical" evidence="9">
    <location>
        <begin position="169"/>
        <end position="190"/>
    </location>
</feature>
<feature type="region of interest" description="Disordered" evidence="8">
    <location>
        <begin position="443"/>
        <end position="462"/>
    </location>
</feature>
<reference evidence="11" key="1">
    <citation type="journal article" date="2019" name="Int. J. Syst. Evol. Microbiol.">
        <title>The Global Catalogue of Microorganisms (GCM) 10K type strain sequencing project: providing services to taxonomists for standard genome sequencing and annotation.</title>
        <authorList>
            <consortium name="The Broad Institute Genomics Platform"/>
            <consortium name="The Broad Institute Genome Sequencing Center for Infectious Disease"/>
            <person name="Wu L."/>
            <person name="Ma J."/>
        </authorList>
    </citation>
    <scope>NUCLEOTIDE SEQUENCE [LARGE SCALE GENOMIC DNA]</scope>
    <source>
        <strain evidence="11">JCM 14309</strain>
    </source>
</reference>
<keyword evidence="3 7" id="KW-0813">Transport</keyword>
<evidence type="ECO:0000256" key="7">
    <source>
        <dbReference type="PIRNR" id="PIRNR002744"/>
    </source>
</evidence>
<evidence type="ECO:0000313" key="10">
    <source>
        <dbReference type="EMBL" id="GAA3066714.1"/>
    </source>
</evidence>
<dbReference type="EMBL" id="BAAAVT010000011">
    <property type="protein sequence ID" value="GAA3066714.1"/>
    <property type="molecule type" value="Genomic_DNA"/>
</dbReference>
<dbReference type="Pfam" id="PF02133">
    <property type="entry name" value="Transp_cyt_pur"/>
    <property type="match status" value="1"/>
</dbReference>
<dbReference type="InterPro" id="IPR026030">
    <property type="entry name" value="Pur-cyt_permease_Fcy2/21/22"/>
</dbReference>
<evidence type="ECO:0000256" key="8">
    <source>
        <dbReference type="SAM" id="MobiDB-lite"/>
    </source>
</evidence>
<feature type="transmembrane region" description="Helical" evidence="9">
    <location>
        <begin position="243"/>
        <end position="265"/>
    </location>
</feature>
<feature type="transmembrane region" description="Helical" evidence="9">
    <location>
        <begin position="102"/>
        <end position="125"/>
    </location>
</feature>
<evidence type="ECO:0000256" key="3">
    <source>
        <dbReference type="ARBA" id="ARBA00022448"/>
    </source>
</evidence>
<dbReference type="Gene3D" id="1.10.4160.10">
    <property type="entry name" value="Hydantoin permease"/>
    <property type="match status" value="1"/>
</dbReference>
<accession>A0ABP6LY25</accession>
<evidence type="ECO:0000256" key="9">
    <source>
        <dbReference type="SAM" id="Phobius"/>
    </source>
</evidence>
<dbReference type="InterPro" id="IPR030191">
    <property type="entry name" value="CodB"/>
</dbReference>
<dbReference type="PANTHER" id="PTHR30569">
    <property type="entry name" value="CYTOSINE TRANSPORTER CODB"/>
    <property type="match status" value="1"/>
</dbReference>
<keyword evidence="6 7" id="KW-0472">Membrane</keyword>
<name>A0ABP6LY25_9MICC</name>
<keyword evidence="5 9" id="KW-1133">Transmembrane helix</keyword>
<keyword evidence="4 9" id="KW-0812">Transmembrane</keyword>
<proteinExistence type="inferred from homology"/>
<dbReference type="InterPro" id="IPR001248">
    <property type="entry name" value="Pur-cyt_permease"/>
</dbReference>
<comment type="caution">
    <text evidence="10">The sequence shown here is derived from an EMBL/GenBank/DDBJ whole genome shotgun (WGS) entry which is preliminary data.</text>
</comment>
<feature type="transmembrane region" description="Helical" evidence="9">
    <location>
        <begin position="318"/>
        <end position="341"/>
    </location>
</feature>
<feature type="transmembrane region" description="Helical" evidence="9">
    <location>
        <begin position="56"/>
        <end position="81"/>
    </location>
</feature>
<feature type="transmembrane region" description="Helical" evidence="9">
    <location>
        <begin position="30"/>
        <end position="50"/>
    </location>
</feature>
<evidence type="ECO:0000256" key="6">
    <source>
        <dbReference type="ARBA" id="ARBA00023136"/>
    </source>
</evidence>
<evidence type="ECO:0000313" key="11">
    <source>
        <dbReference type="Proteomes" id="UP001500236"/>
    </source>
</evidence>
<sequence length="462" mass="49230">MNLYRRLDQHLETHSETGQPVVGELTGRRIFMIWLAANLVVTTMLTGTLFVPGIGYGAAATAILIGTLVGAAVLTAVGAIGTRTGLATMALTRGPFGLRGSMLPVAANVTVLMGWSWVQAMLAGITVDHLIAGFTGWSNPVLWSVVCEIIVVSLAIFGHSGIAKVEPWLAVFILAVMGYVFYLALSAFSVTDFQALPEDPEAGMTSIIALDIVIATAISWTVLSADFNRFARTPRAGVVGSGLGYTTSTVLAMLLGLTGISYLIASGTSPEAFDPVAFVEGFGTPVAVVIFFSVMATNTMAVYGMTTSAVGLLPGRRFRFLPTALVLGGVSVLGSTWLALLDQFTDFLVMISAFFIPVFAILLIDYYLLRRARYTRDILNSAGGAYWYRQGVNWRAFLVWFAGAASIYCWTYVWPLAVGASIPAFLLSAAAYLALSWHTRSPGRAAPASSDPDSPAQLSTTR</sequence>
<comment type="subcellular location">
    <subcellularLocation>
        <location evidence="1">Membrane</location>
        <topology evidence="1">Multi-pass membrane protein</topology>
    </subcellularLocation>
</comment>
<evidence type="ECO:0000256" key="2">
    <source>
        <dbReference type="ARBA" id="ARBA00008974"/>
    </source>
</evidence>